<dbReference type="InterPro" id="IPR043519">
    <property type="entry name" value="NT_sf"/>
</dbReference>
<dbReference type="InterPro" id="IPR002934">
    <property type="entry name" value="Polymerase_NTP_transf_dom"/>
</dbReference>
<organism evidence="2 4">
    <name type="scientific">Amycolatopsis azurea DSM 43854</name>
    <dbReference type="NCBI Taxonomy" id="1238180"/>
    <lineage>
        <taxon>Bacteria</taxon>
        <taxon>Bacillati</taxon>
        <taxon>Actinomycetota</taxon>
        <taxon>Actinomycetes</taxon>
        <taxon>Pseudonocardiales</taxon>
        <taxon>Pseudonocardiaceae</taxon>
        <taxon>Amycolatopsis</taxon>
    </lineage>
</organism>
<evidence type="ECO:0000313" key="2">
    <source>
        <dbReference type="EMBL" id="EMD23314.1"/>
    </source>
</evidence>
<dbReference type="Proteomes" id="UP000014137">
    <property type="component" value="Unassembled WGS sequence"/>
</dbReference>
<dbReference type="InterPro" id="IPR036390">
    <property type="entry name" value="WH_DNA-bd_sf"/>
</dbReference>
<protein>
    <recommendedName>
        <fullName evidence="1">Polymerase nucleotidyl transferase domain-containing protein</fullName>
    </recommendedName>
</protein>
<sequence length="207" mass="23234">MDLSRPLMTVTPTLDGDVLAVLANHDGIFTTGQLHRLLARHSEEGIRKVLRRLTKQGVVLSDRVGNAFAYRLNRDHLAAEHIIGLARMERTLLERIEDRLESWEIPPVYAAVFGSAARGGMTEDSDVDLLLIRPDDADDDRWETQVHELAVEVTRWVGNDTRPLEFTEAELADRAHDEAVLRDVARDGLTVAGSRAWLTGLLRKRKG</sequence>
<dbReference type="PATRIC" id="fig|1238180.3.peg.7006"/>
<evidence type="ECO:0000313" key="5">
    <source>
        <dbReference type="Proteomes" id="UP000188551"/>
    </source>
</evidence>
<feature type="domain" description="Polymerase nucleotidyl transferase" evidence="1">
    <location>
        <begin position="99"/>
        <end position="150"/>
    </location>
</feature>
<name>M2NMD1_9PSEU</name>
<reference evidence="3 5" key="2">
    <citation type="submission" date="2017-02" db="EMBL/GenBank/DDBJ databases">
        <title>Amycolatopsis azurea DSM 43854 draft genome.</title>
        <authorList>
            <person name="Mayilraj S."/>
        </authorList>
    </citation>
    <scope>NUCLEOTIDE SEQUENCE [LARGE SCALE GENOMIC DNA]</scope>
    <source>
        <strain evidence="3 5">DSM 43854</strain>
    </source>
</reference>
<accession>M2NMD1</accession>
<evidence type="ECO:0000259" key="1">
    <source>
        <dbReference type="Pfam" id="PF01909"/>
    </source>
</evidence>
<dbReference type="GO" id="GO:0016779">
    <property type="term" value="F:nucleotidyltransferase activity"/>
    <property type="evidence" value="ECO:0007669"/>
    <property type="project" value="InterPro"/>
</dbReference>
<dbReference type="EMBL" id="ANMG01000077">
    <property type="protein sequence ID" value="EMD23314.1"/>
    <property type="molecule type" value="Genomic_DNA"/>
</dbReference>
<dbReference type="SUPFAM" id="SSF81301">
    <property type="entry name" value="Nucleotidyltransferase"/>
    <property type="match status" value="1"/>
</dbReference>
<dbReference type="Proteomes" id="UP000188551">
    <property type="component" value="Unassembled WGS sequence"/>
</dbReference>
<dbReference type="OrthoDB" id="3826063at2"/>
<dbReference type="Gene3D" id="3.30.460.10">
    <property type="entry name" value="Beta Polymerase, domain 2"/>
    <property type="match status" value="1"/>
</dbReference>
<dbReference type="Pfam" id="PF01909">
    <property type="entry name" value="NTP_transf_2"/>
    <property type="match status" value="1"/>
</dbReference>
<comment type="caution">
    <text evidence="2">The sequence shown here is derived from an EMBL/GenBank/DDBJ whole genome shotgun (WGS) entry which is preliminary data.</text>
</comment>
<evidence type="ECO:0000313" key="3">
    <source>
        <dbReference type="EMBL" id="OOC03535.1"/>
    </source>
</evidence>
<dbReference type="CDD" id="cd05403">
    <property type="entry name" value="NT_KNTase_like"/>
    <property type="match status" value="1"/>
</dbReference>
<dbReference type="EMBL" id="MUXN01000021">
    <property type="protein sequence ID" value="OOC03535.1"/>
    <property type="molecule type" value="Genomic_DNA"/>
</dbReference>
<evidence type="ECO:0000313" key="4">
    <source>
        <dbReference type="Proteomes" id="UP000014137"/>
    </source>
</evidence>
<dbReference type="SUPFAM" id="SSF46785">
    <property type="entry name" value="Winged helix' DNA-binding domain"/>
    <property type="match status" value="1"/>
</dbReference>
<proteinExistence type="predicted"/>
<dbReference type="AlphaFoldDB" id="M2NMD1"/>
<keyword evidence="5" id="KW-1185">Reference proteome</keyword>
<dbReference type="RefSeq" id="WP_005165702.1">
    <property type="nucleotide sequence ID" value="NZ_ANMG01000077.1"/>
</dbReference>
<gene>
    <name evidence="3" type="ORF">B0293_26965</name>
    <name evidence="2" type="ORF">C791_7404</name>
</gene>
<reference evidence="2 4" key="1">
    <citation type="submission" date="2012-10" db="EMBL/GenBank/DDBJ databases">
        <title>Genome assembly of Amycolatopsis azurea DSM 43854.</title>
        <authorList>
            <person name="Khatri I."/>
            <person name="Kaur I."/>
            <person name="Subramanian S."/>
            <person name="Mayilraj S."/>
        </authorList>
    </citation>
    <scope>NUCLEOTIDE SEQUENCE [LARGE SCALE GENOMIC DNA]</scope>
    <source>
        <strain evidence="2 4">DSM 43854</strain>
    </source>
</reference>